<dbReference type="PANTHER" id="PTHR31297:SF43">
    <property type="entry name" value="GLUCAN 1,3-BETA-GLUCOSIDASE 3"/>
    <property type="match status" value="1"/>
</dbReference>
<organism evidence="5 6">
    <name type="scientific">Tilletia horrida</name>
    <dbReference type="NCBI Taxonomy" id="155126"/>
    <lineage>
        <taxon>Eukaryota</taxon>
        <taxon>Fungi</taxon>
        <taxon>Dikarya</taxon>
        <taxon>Basidiomycota</taxon>
        <taxon>Ustilaginomycotina</taxon>
        <taxon>Exobasidiomycetes</taxon>
        <taxon>Tilletiales</taxon>
        <taxon>Tilletiaceae</taxon>
        <taxon>Tilletia</taxon>
    </lineage>
</organism>
<evidence type="ECO:0000313" key="6">
    <source>
        <dbReference type="Proteomes" id="UP001176521"/>
    </source>
</evidence>
<dbReference type="InterPro" id="IPR017853">
    <property type="entry name" value="GH"/>
</dbReference>
<dbReference type="InterPro" id="IPR050386">
    <property type="entry name" value="Glycosyl_hydrolase_5"/>
</dbReference>
<protein>
    <submittedName>
        <fullName evidence="5">Glucan 1,3-beta-glucosidase 3</fullName>
        <ecNumber evidence="5">3.2.1.58</ecNumber>
    </submittedName>
</protein>
<keyword evidence="2 5" id="KW-0378">Hydrolase</keyword>
<evidence type="ECO:0000256" key="4">
    <source>
        <dbReference type="SAM" id="MobiDB-lite"/>
    </source>
</evidence>
<feature type="region of interest" description="Disordered" evidence="4">
    <location>
        <begin position="70"/>
        <end position="97"/>
    </location>
</feature>
<comment type="similarity">
    <text evidence="1">Belongs to the glycosyl hydrolase 5 (cellulase A) family.</text>
</comment>
<proteinExistence type="inferred from homology"/>
<reference evidence="5" key="1">
    <citation type="journal article" date="2023" name="PhytoFront">
        <title>Draft Genome Resources of Seven Strains of Tilletia horrida, Causal Agent of Kernel Smut of Rice.</title>
        <authorList>
            <person name="Khanal S."/>
            <person name="Antony Babu S."/>
            <person name="Zhou X.G."/>
        </authorList>
    </citation>
    <scope>NUCLEOTIDE SEQUENCE</scope>
    <source>
        <strain evidence="5">TX3</strain>
    </source>
</reference>
<dbReference type="SUPFAM" id="SSF51445">
    <property type="entry name" value="(Trans)glycosidases"/>
    <property type="match status" value="1"/>
</dbReference>
<dbReference type="Gene3D" id="3.20.20.80">
    <property type="entry name" value="Glycosidases"/>
    <property type="match status" value="1"/>
</dbReference>
<dbReference type="PANTHER" id="PTHR31297">
    <property type="entry name" value="GLUCAN ENDO-1,6-BETA-GLUCOSIDASE B"/>
    <property type="match status" value="1"/>
</dbReference>
<dbReference type="GO" id="GO:0009986">
    <property type="term" value="C:cell surface"/>
    <property type="evidence" value="ECO:0007669"/>
    <property type="project" value="TreeGrafter"/>
</dbReference>
<accession>A0AAN6JNT9</accession>
<dbReference type="GO" id="GO:0004338">
    <property type="term" value="F:glucan exo-1,3-beta-glucosidase activity"/>
    <property type="evidence" value="ECO:0007669"/>
    <property type="project" value="UniProtKB-EC"/>
</dbReference>
<evidence type="ECO:0000256" key="2">
    <source>
        <dbReference type="ARBA" id="ARBA00022801"/>
    </source>
</evidence>
<evidence type="ECO:0000256" key="3">
    <source>
        <dbReference type="ARBA" id="ARBA00023295"/>
    </source>
</evidence>
<gene>
    <name evidence="5" type="primary">EXG3_1</name>
    <name evidence="5" type="ORF">OC842_001151</name>
</gene>
<dbReference type="EC" id="3.2.1.58" evidence="5"/>
<dbReference type="EMBL" id="JAPDMQ010000038">
    <property type="protein sequence ID" value="KAK0538954.1"/>
    <property type="molecule type" value="Genomic_DNA"/>
</dbReference>
<keyword evidence="6" id="KW-1185">Reference proteome</keyword>
<dbReference type="GO" id="GO:0046557">
    <property type="term" value="F:glucan endo-1,6-beta-glucosidase activity"/>
    <property type="evidence" value="ECO:0007669"/>
    <property type="project" value="TreeGrafter"/>
</dbReference>
<evidence type="ECO:0000313" key="5">
    <source>
        <dbReference type="EMBL" id="KAK0538954.1"/>
    </source>
</evidence>
<dbReference type="GO" id="GO:0009251">
    <property type="term" value="P:glucan catabolic process"/>
    <property type="evidence" value="ECO:0007669"/>
    <property type="project" value="TreeGrafter"/>
</dbReference>
<dbReference type="AlphaFoldDB" id="A0AAN6JNT9"/>
<sequence length="609" mass="67000">MPCDGIEQAGRQDEIDALGDGELALEDELHGSILPPFPSQSTAAMTLLGKLQDKAKQKLHAQLGDLSLGQQQERGGGAPPPPSSSAAAPDTPPTPRQLYTFRQQHGVNLGSLFTLEAWLTPSLFANAAEGEGKQGKSELEVVKGNGADKAKQILEHHWDHFVDDGDWRWFTAHGVDTIRLPVSYYHVLPGLGAGAGNSLMKGTPYEPYAGVYADCLPRIHALFDTAARHGVGVLLDLHGCVGPQNDQHHSGVSTSFPGLWKADNAEKLQQQAIDILVVLAREFADRHENMVGIELLNEPANGPWLAKFYERTLKAFDKAGVRPDLPVIISDGWATPFYSNWLNDGAAKVTRRHVIIDYHLYRCFTDKDRGIAIEDHANGLELGCNSDLSDRGQTASWLEQMSKQAHRNILVGEWSAAMGGGSFDCSALHKDGHHARRAGRTRWATNQLQAFEEFTGGSFFWTAKKEGKPDAAWCFYGAIEGGCLPENIDPNASLVGAWDAAAAEQYGKEEQERAWEGHKSYWSSRGGDGTHARFRQGFAQGWADATAFFGADLGGRRGSVIGYSDRWIQERLGALKHAEGDPKDAWEYEEAMKQALRAWRRMLQEKRQK</sequence>
<keyword evidence="3 5" id="KW-0326">Glycosidase</keyword>
<evidence type="ECO:0000256" key="1">
    <source>
        <dbReference type="ARBA" id="ARBA00005641"/>
    </source>
</evidence>
<dbReference type="GO" id="GO:0005576">
    <property type="term" value="C:extracellular region"/>
    <property type="evidence" value="ECO:0007669"/>
    <property type="project" value="TreeGrafter"/>
</dbReference>
<comment type="caution">
    <text evidence="5">The sequence shown here is derived from an EMBL/GenBank/DDBJ whole genome shotgun (WGS) entry which is preliminary data.</text>
</comment>
<name>A0AAN6JNT9_9BASI</name>
<dbReference type="Proteomes" id="UP001176521">
    <property type="component" value="Unassembled WGS sequence"/>
</dbReference>